<gene>
    <name evidence="3" type="ORF">FCS05_03925</name>
</gene>
<accession>A0AAJ5F6S9</accession>
<feature type="transmembrane region" description="Helical" evidence="1">
    <location>
        <begin position="119"/>
        <end position="137"/>
    </location>
</feature>
<reference evidence="3 4" key="1">
    <citation type="submission" date="2019-04" db="EMBL/GenBank/DDBJ databases">
        <title>Deinococcus metalilatus MA1002 mutant No.5.</title>
        <authorList>
            <person name="Park W."/>
            <person name="Park C."/>
        </authorList>
    </citation>
    <scope>NUCLEOTIDE SEQUENCE [LARGE SCALE GENOMIC DNA]</scope>
    <source>
        <strain evidence="3 4">MA1002-m5</strain>
    </source>
</reference>
<feature type="domain" description="DUF4396" evidence="2">
    <location>
        <begin position="43"/>
        <end position="177"/>
    </location>
</feature>
<protein>
    <submittedName>
        <fullName evidence="3">DUF4396 domain-containing protein</fullName>
    </submittedName>
</protein>
<comment type="caution">
    <text evidence="3">The sequence shown here is derived from an EMBL/GenBank/DDBJ whole genome shotgun (WGS) entry which is preliminary data.</text>
</comment>
<evidence type="ECO:0000256" key="1">
    <source>
        <dbReference type="SAM" id="Phobius"/>
    </source>
</evidence>
<evidence type="ECO:0000259" key="2">
    <source>
        <dbReference type="Pfam" id="PF14342"/>
    </source>
</evidence>
<feature type="transmembrane region" description="Helical" evidence="1">
    <location>
        <begin position="149"/>
        <end position="173"/>
    </location>
</feature>
<evidence type="ECO:0000313" key="4">
    <source>
        <dbReference type="Proteomes" id="UP000308000"/>
    </source>
</evidence>
<dbReference type="InterPro" id="IPR025509">
    <property type="entry name" value="DUF4396"/>
</dbReference>
<keyword evidence="1" id="KW-1133">Transmembrane helix</keyword>
<dbReference type="AlphaFoldDB" id="A0AAJ5F6S9"/>
<feature type="transmembrane region" description="Helical" evidence="1">
    <location>
        <begin position="79"/>
        <end position="98"/>
    </location>
</feature>
<dbReference type="Proteomes" id="UP000308000">
    <property type="component" value="Unassembled WGS sequence"/>
</dbReference>
<sequence>MKVMKWGWVFVTAYTGPVGAALYVLSCQAPVAGQHPEFIRPLWKQGLGSAIHCLAGDATGIILAAAVTGLLGWPMGFDLLAEYVFGFLFSLLIFQALFMRNMLGGSYLAALRRSLLPEFLSMNVMMAGMAPVMVLLMSRDMAAMEPTSLRFWGVMSLAAVVGLAFAYPINVWLVSVRSKEGMGTVLALGRGGHSLTAERHLAAARAERPLAPVPPASPSMKGMES</sequence>
<dbReference type="Pfam" id="PF14342">
    <property type="entry name" value="DUF4396"/>
    <property type="match status" value="1"/>
</dbReference>
<organism evidence="3 4">
    <name type="scientific">Deinococcus metallilatus</name>
    <dbReference type="NCBI Taxonomy" id="1211322"/>
    <lineage>
        <taxon>Bacteria</taxon>
        <taxon>Thermotogati</taxon>
        <taxon>Deinococcota</taxon>
        <taxon>Deinococci</taxon>
        <taxon>Deinococcales</taxon>
        <taxon>Deinococcaceae</taxon>
        <taxon>Deinococcus</taxon>
    </lineage>
</organism>
<feature type="transmembrane region" description="Helical" evidence="1">
    <location>
        <begin position="6"/>
        <end position="25"/>
    </location>
</feature>
<evidence type="ECO:0000313" key="3">
    <source>
        <dbReference type="EMBL" id="TLK31040.1"/>
    </source>
</evidence>
<name>A0AAJ5F6S9_9DEIO</name>
<feature type="transmembrane region" description="Helical" evidence="1">
    <location>
        <begin position="46"/>
        <end position="73"/>
    </location>
</feature>
<proteinExistence type="predicted"/>
<dbReference type="EMBL" id="VBRC01000002">
    <property type="protein sequence ID" value="TLK31040.1"/>
    <property type="molecule type" value="Genomic_DNA"/>
</dbReference>
<keyword evidence="1" id="KW-0472">Membrane</keyword>
<keyword evidence="1" id="KW-0812">Transmembrane</keyword>